<dbReference type="EMBL" id="QXGB01000118">
    <property type="protein sequence ID" value="KAE9229505.1"/>
    <property type="molecule type" value="Genomic_DNA"/>
</dbReference>
<dbReference type="AlphaFoldDB" id="A0A6A3Z2W1"/>
<dbReference type="Proteomes" id="UP000433483">
    <property type="component" value="Unassembled WGS sequence"/>
</dbReference>
<evidence type="ECO:0000313" key="4">
    <source>
        <dbReference type="Proteomes" id="UP000433483"/>
    </source>
</evidence>
<protein>
    <submittedName>
        <fullName evidence="2">Uncharacterized protein</fullName>
    </submittedName>
</protein>
<evidence type="ECO:0000313" key="5">
    <source>
        <dbReference type="Proteomes" id="UP000486351"/>
    </source>
</evidence>
<keyword evidence="4" id="KW-1185">Reference proteome</keyword>
<name>A0A6A3Z2W1_9STRA</name>
<organism evidence="2 4">
    <name type="scientific">Phytophthora fragariae</name>
    <dbReference type="NCBI Taxonomy" id="53985"/>
    <lineage>
        <taxon>Eukaryota</taxon>
        <taxon>Sar</taxon>
        <taxon>Stramenopiles</taxon>
        <taxon>Oomycota</taxon>
        <taxon>Peronosporomycetes</taxon>
        <taxon>Peronosporales</taxon>
        <taxon>Peronosporaceae</taxon>
        <taxon>Phytophthora</taxon>
    </lineage>
</organism>
<reference evidence="2 4" key="1">
    <citation type="submission" date="2018-08" db="EMBL/GenBank/DDBJ databases">
        <title>Genomic investigation of the strawberry pathogen Phytophthora fragariae indicates pathogenicity is determined by transcriptional variation in three key races.</title>
        <authorList>
            <person name="Adams T.M."/>
            <person name="Armitage A.D."/>
            <person name="Sobczyk M.K."/>
            <person name="Bates H.J."/>
            <person name="Dunwell J.M."/>
            <person name="Nellist C.F."/>
            <person name="Harrison R.J."/>
        </authorList>
    </citation>
    <scope>NUCLEOTIDE SEQUENCE [LARGE SCALE GENOMIC DNA]</scope>
    <source>
        <strain evidence="2 4">NOV-27</strain>
        <strain evidence="3 5">NOV-77</strain>
    </source>
</reference>
<dbReference type="Proteomes" id="UP000486351">
    <property type="component" value="Unassembled WGS sequence"/>
</dbReference>
<gene>
    <name evidence="2" type="ORF">PF005_g3843</name>
    <name evidence="3" type="ORF">PF008_g257</name>
</gene>
<feature type="region of interest" description="Disordered" evidence="1">
    <location>
        <begin position="37"/>
        <end position="56"/>
    </location>
</feature>
<dbReference type="EMBL" id="QXFY01000005">
    <property type="protein sequence ID" value="KAE9362231.1"/>
    <property type="molecule type" value="Genomic_DNA"/>
</dbReference>
<evidence type="ECO:0000313" key="3">
    <source>
        <dbReference type="EMBL" id="KAE9362231.1"/>
    </source>
</evidence>
<evidence type="ECO:0000256" key="1">
    <source>
        <dbReference type="SAM" id="MobiDB-lite"/>
    </source>
</evidence>
<proteinExistence type="predicted"/>
<comment type="caution">
    <text evidence="2">The sequence shown here is derived from an EMBL/GenBank/DDBJ whole genome shotgun (WGS) entry which is preliminary data.</text>
</comment>
<sequence>MCVSRQTARNAVTKSYDSCALLGEVCVVPFANSPSSPHSSPAVDASLPTSPHLPSAPTSAMQTALALVAKQTALALVPRVVAMTPALQVAVMSTQRSLTTQAQENRRPVLFRKDDEKEMRKLLRMMHLQACYSDKSGFRAQIEHDKQTLGEIPGLAPGVDLTQEQVDALLNWKHLY</sequence>
<dbReference type="OrthoDB" id="301837at2759"/>
<accession>A0A6A3Z2W1</accession>
<evidence type="ECO:0000313" key="2">
    <source>
        <dbReference type="EMBL" id="KAE9229505.1"/>
    </source>
</evidence>